<dbReference type="AlphaFoldDB" id="A0A2X0N671"/>
<name>A0A2X0N671_9BASI</name>
<proteinExistence type="predicted"/>
<organism evidence="2 3">
    <name type="scientific">Microbotryum saponariae</name>
    <dbReference type="NCBI Taxonomy" id="289078"/>
    <lineage>
        <taxon>Eukaryota</taxon>
        <taxon>Fungi</taxon>
        <taxon>Dikarya</taxon>
        <taxon>Basidiomycota</taxon>
        <taxon>Pucciniomycotina</taxon>
        <taxon>Microbotryomycetes</taxon>
        <taxon>Microbotryales</taxon>
        <taxon>Microbotryaceae</taxon>
        <taxon>Microbotryum</taxon>
    </lineage>
</organism>
<accession>A0A2X0N671</accession>
<evidence type="ECO:0000313" key="2">
    <source>
        <dbReference type="EMBL" id="SDA00706.1"/>
    </source>
</evidence>
<feature type="compositionally biased region" description="Basic and acidic residues" evidence="1">
    <location>
        <begin position="1"/>
        <end position="39"/>
    </location>
</feature>
<sequence>MEADGMAKERKRGDTIKSKKSVEVDGADSKLETEQEKRAIRPVCAGHEQEDMKPFGRKRKRQTRTERHKITLEPHWFRVQTERIKRCDSQAKKDYLKD</sequence>
<feature type="region of interest" description="Disordered" evidence="1">
    <location>
        <begin position="1"/>
        <end position="69"/>
    </location>
</feature>
<evidence type="ECO:0000256" key="1">
    <source>
        <dbReference type="SAM" id="MobiDB-lite"/>
    </source>
</evidence>
<reference evidence="3" key="1">
    <citation type="submission" date="2016-10" db="EMBL/GenBank/DDBJ databases">
        <authorList>
            <person name="Jeantristanb JTB J.-T."/>
            <person name="Ricardo R."/>
        </authorList>
    </citation>
    <scope>NUCLEOTIDE SEQUENCE [LARGE SCALE GENOMIC DNA]</scope>
</reference>
<gene>
    <name evidence="2" type="ORF">BZ3500_MVSOF-1268-A1-R1_CHR9G10795</name>
</gene>
<keyword evidence="3" id="KW-1185">Reference proteome</keyword>
<dbReference type="Proteomes" id="UP000249723">
    <property type="component" value="Unassembled WGS sequence"/>
</dbReference>
<dbReference type="EMBL" id="FMWP01000107">
    <property type="protein sequence ID" value="SDA00706.1"/>
    <property type="molecule type" value="Genomic_DNA"/>
</dbReference>
<protein>
    <submittedName>
        <fullName evidence="2">BZ3500_MvSof-1268-A1-R1_Chr9g10795 protein</fullName>
    </submittedName>
</protein>
<evidence type="ECO:0000313" key="3">
    <source>
        <dbReference type="Proteomes" id="UP000249723"/>
    </source>
</evidence>